<accession>A0A2Z6ZUP3</accession>
<gene>
    <name evidence="1" type="ORF">F511_46168</name>
</gene>
<proteinExistence type="predicted"/>
<dbReference type="EMBL" id="KV091428">
    <property type="protein sequence ID" value="KZT76809.1"/>
    <property type="molecule type" value="Genomic_DNA"/>
</dbReference>
<dbReference type="Proteomes" id="UP000250235">
    <property type="component" value="Unassembled WGS sequence"/>
</dbReference>
<keyword evidence="2" id="KW-1185">Reference proteome</keyword>
<sequence length="148" mass="16215">MAAGRWAKLGAAAASRGRTSSRALVARPVRCWQRRCAFLRRCCFDWSSAAAREEGDEGWSLAYQWIRTAARCWACNSCMAAPLAGVVVRRYRMERRSCSGHARALGPHEFFVVAAAAGRPPLRRVSGDAMTAGLISSRVWFGPVPDSP</sequence>
<name>A0A2Z6ZUP3_9LAMI</name>
<dbReference type="AlphaFoldDB" id="A0A2Z6ZUP3"/>
<reference evidence="1 2" key="1">
    <citation type="journal article" date="2015" name="Proc. Natl. Acad. Sci. U.S.A.">
        <title>The resurrection genome of Boea hygrometrica: A blueprint for survival of dehydration.</title>
        <authorList>
            <person name="Xiao L."/>
            <person name="Yang G."/>
            <person name="Zhang L."/>
            <person name="Yang X."/>
            <person name="Zhao S."/>
            <person name="Ji Z."/>
            <person name="Zhou Q."/>
            <person name="Hu M."/>
            <person name="Wang Y."/>
            <person name="Chen M."/>
            <person name="Xu Y."/>
            <person name="Jin H."/>
            <person name="Xiao X."/>
            <person name="Hu G."/>
            <person name="Bao F."/>
            <person name="Hu Y."/>
            <person name="Wan P."/>
            <person name="Li L."/>
            <person name="Deng X."/>
            <person name="Kuang T."/>
            <person name="Xiang C."/>
            <person name="Zhu J.K."/>
            <person name="Oliver M.J."/>
            <person name="He Y."/>
        </authorList>
    </citation>
    <scope>NUCLEOTIDE SEQUENCE [LARGE SCALE GENOMIC DNA]</scope>
    <source>
        <strain evidence="2">cv. XS01</strain>
    </source>
</reference>
<evidence type="ECO:0000313" key="1">
    <source>
        <dbReference type="EMBL" id="KZT76809.1"/>
    </source>
</evidence>
<organism evidence="1 2">
    <name type="scientific">Dorcoceras hygrometricum</name>
    <dbReference type="NCBI Taxonomy" id="472368"/>
    <lineage>
        <taxon>Eukaryota</taxon>
        <taxon>Viridiplantae</taxon>
        <taxon>Streptophyta</taxon>
        <taxon>Embryophyta</taxon>
        <taxon>Tracheophyta</taxon>
        <taxon>Spermatophyta</taxon>
        <taxon>Magnoliopsida</taxon>
        <taxon>eudicotyledons</taxon>
        <taxon>Gunneridae</taxon>
        <taxon>Pentapetalae</taxon>
        <taxon>asterids</taxon>
        <taxon>lamiids</taxon>
        <taxon>Lamiales</taxon>
        <taxon>Gesneriaceae</taxon>
        <taxon>Didymocarpoideae</taxon>
        <taxon>Trichosporeae</taxon>
        <taxon>Loxocarpinae</taxon>
        <taxon>Dorcoceras</taxon>
    </lineage>
</organism>
<protein>
    <submittedName>
        <fullName evidence="1">Uncharacterized protein</fullName>
    </submittedName>
</protein>
<evidence type="ECO:0000313" key="2">
    <source>
        <dbReference type="Proteomes" id="UP000250235"/>
    </source>
</evidence>